<feature type="repeat" description="PPR" evidence="2">
    <location>
        <begin position="518"/>
        <end position="552"/>
    </location>
</feature>
<dbReference type="FunFam" id="1.25.40.10:FF:000031">
    <property type="entry name" value="Pentatricopeptide repeat-containing protein mitochondrial"/>
    <property type="match status" value="1"/>
</dbReference>
<name>A0A9D5CMS5_9LILI</name>
<reference evidence="4" key="1">
    <citation type="submission" date="2021-03" db="EMBL/GenBank/DDBJ databases">
        <authorList>
            <person name="Li Z."/>
            <person name="Yang C."/>
        </authorList>
    </citation>
    <scope>NUCLEOTIDE SEQUENCE</scope>
    <source>
        <strain evidence="4">Dzin_1.0</strain>
        <tissue evidence="4">Leaf</tissue>
    </source>
</reference>
<sequence length="926" mass="101742">MKPLSRHCSSSLKPFSPAISSKSLQTSTNTIIQETPSIVPLSLLPSGTPPNSTSRSNLLACITSLQSLTQHHAHLLKSSLAHQPPFRNHLVLLYSNLHSPTYARKLFDEIPKPDLISFSSLISAYARHGLGLDAIRCFVKMRSFGICSNEFTFPSVLKACSATSDIQVGLQIHAVIVLTGFESDVFVANTLLAMYSNFGYVVDARKIFDAIPISNAVSWNAMFSGYVKNDQFEDAIGLFREMVLGGVGPNEYGFSSVLNACTGSQDLRRGREIHGYLTRLGYDSDPFTTNALVDMYAKLGNVEAASIIFARMLQPDIISWNAFIAGCVLHGHESWALELFLEMRDSGMLPNMFTLSSILKACAVKGALVLGRQIHGNLIKVGFESDKYVGVGLVDMYAKCDYKEDAKKTFYSIPRKELVLWNAIISGFAHSGNDEEALSFFCEMTKGGFSFNRTTLTAVLKSAASLEDLGVSKQIHGISLQTGLVSDTYVVNGLVDAYGKCDCIEDAGRLFAECSFLDVVSFTSMITGYSQSGQGEEAVKLFVEMLRKKLKPDSYVYSSLLNACASLSAYEQGKQIHVQALKLGFLCDVFAGNALVNMYAKCGSIDDANLAFSEIPERGVVSWSAMIGGLAQHGHGKEALDLFHKMLDEGVAPNHITLTSVLCACNHTGLLLEAQHYFHSMEEMFGIKLTEEHYACMVDILGRAGKLDAAMELVNSMPFEANAAVWGALLGASRIHGNIELGRRAAEMLFALEPEKSGTHVLLANMYASAGMLDGVAEARRLMKDSKVKKEPAMSWVELKDKVHTFIVGDRSHERTKEIYAKLKELGDLMSKAGYVPMVEIDLHDVERSEKEALLSHHSEKLAVAFGLISTPPGAPIRVKKNLRICKDCHVAFKYISRIVSREIIIRDINRFHHFRDGSCSCGDYW</sequence>
<dbReference type="PANTHER" id="PTHR47926:SF530">
    <property type="entry name" value="DYW DOMAIN-CONTAINING PROTEIN"/>
    <property type="match status" value="1"/>
</dbReference>
<dbReference type="InterPro" id="IPR046849">
    <property type="entry name" value="E2_motif"/>
</dbReference>
<comment type="caution">
    <text evidence="4">The sequence shown here is derived from an EMBL/GenBank/DDBJ whole genome shotgun (WGS) entry which is preliminary data.</text>
</comment>
<accession>A0A9D5CMS5</accession>
<dbReference type="Pfam" id="PF01535">
    <property type="entry name" value="PPR"/>
    <property type="match status" value="3"/>
</dbReference>
<gene>
    <name evidence="4" type="ORF">J5N97_018246</name>
</gene>
<feature type="repeat" description="PPR" evidence="2">
    <location>
        <begin position="417"/>
        <end position="451"/>
    </location>
</feature>
<dbReference type="InterPro" id="IPR046848">
    <property type="entry name" value="E_motif"/>
</dbReference>
<feature type="repeat" description="PPR" evidence="2">
    <location>
        <begin position="215"/>
        <end position="249"/>
    </location>
</feature>
<dbReference type="FunFam" id="1.25.40.10:FF:000344">
    <property type="entry name" value="Pentatricopeptide repeat-containing protein"/>
    <property type="match status" value="1"/>
</dbReference>
<dbReference type="FunFam" id="1.25.40.10:FF:000227">
    <property type="entry name" value="Pentatricopeptide repeat-containing protein At3g13880"/>
    <property type="match status" value="1"/>
</dbReference>
<feature type="repeat" description="PPR" evidence="2">
    <location>
        <begin position="619"/>
        <end position="653"/>
    </location>
</feature>
<dbReference type="Gene3D" id="1.25.40.10">
    <property type="entry name" value="Tetratricopeptide repeat domain"/>
    <property type="match status" value="6"/>
</dbReference>
<dbReference type="PROSITE" id="PS51375">
    <property type="entry name" value="PPR"/>
    <property type="match status" value="6"/>
</dbReference>
<dbReference type="InterPro" id="IPR032867">
    <property type="entry name" value="DYW_dom"/>
</dbReference>
<dbReference type="GO" id="GO:0009451">
    <property type="term" value="P:RNA modification"/>
    <property type="evidence" value="ECO:0007669"/>
    <property type="project" value="InterPro"/>
</dbReference>
<keyword evidence="5" id="KW-1185">Reference proteome</keyword>
<proteinExistence type="predicted"/>
<feature type="repeat" description="PPR" evidence="2">
    <location>
        <begin position="316"/>
        <end position="350"/>
    </location>
</feature>
<evidence type="ECO:0000256" key="2">
    <source>
        <dbReference type="PROSITE-ProRule" id="PRU00708"/>
    </source>
</evidence>
<keyword evidence="1" id="KW-0677">Repeat</keyword>
<dbReference type="FunFam" id="1.25.40.10:FF:001100">
    <property type="entry name" value="Pentatricopeptide repeat-containing protein"/>
    <property type="match status" value="1"/>
</dbReference>
<evidence type="ECO:0000259" key="3">
    <source>
        <dbReference type="Pfam" id="PF14432"/>
    </source>
</evidence>
<dbReference type="EMBL" id="JAGGNH010000004">
    <property type="protein sequence ID" value="KAJ0976281.1"/>
    <property type="molecule type" value="Genomic_DNA"/>
</dbReference>
<feature type="domain" description="DYW" evidence="3">
    <location>
        <begin position="834"/>
        <end position="926"/>
    </location>
</feature>
<dbReference type="PANTHER" id="PTHR47926">
    <property type="entry name" value="PENTATRICOPEPTIDE REPEAT-CONTAINING PROTEIN"/>
    <property type="match status" value="1"/>
</dbReference>
<dbReference type="InterPro" id="IPR011990">
    <property type="entry name" value="TPR-like_helical_dom_sf"/>
</dbReference>
<dbReference type="Pfam" id="PF20430">
    <property type="entry name" value="Eplus_motif"/>
    <property type="match status" value="1"/>
</dbReference>
<feature type="repeat" description="PPR" evidence="2">
    <location>
        <begin position="114"/>
        <end position="148"/>
    </location>
</feature>
<dbReference type="Pfam" id="PF14432">
    <property type="entry name" value="DYW_deaminase"/>
    <property type="match status" value="1"/>
</dbReference>
<reference evidence="4" key="2">
    <citation type="journal article" date="2022" name="Hortic Res">
        <title>The genome of Dioscorea zingiberensis sheds light on the biosynthesis, origin and evolution of the medicinally important diosgenin saponins.</title>
        <authorList>
            <person name="Li Y."/>
            <person name="Tan C."/>
            <person name="Li Z."/>
            <person name="Guo J."/>
            <person name="Li S."/>
            <person name="Chen X."/>
            <person name="Wang C."/>
            <person name="Dai X."/>
            <person name="Yang H."/>
            <person name="Song W."/>
            <person name="Hou L."/>
            <person name="Xu J."/>
            <person name="Tong Z."/>
            <person name="Xu A."/>
            <person name="Yuan X."/>
            <person name="Wang W."/>
            <person name="Yang Q."/>
            <person name="Chen L."/>
            <person name="Sun Z."/>
            <person name="Wang K."/>
            <person name="Pan B."/>
            <person name="Chen J."/>
            <person name="Bao Y."/>
            <person name="Liu F."/>
            <person name="Qi X."/>
            <person name="Gang D.R."/>
            <person name="Wen J."/>
            <person name="Li J."/>
        </authorList>
    </citation>
    <scope>NUCLEOTIDE SEQUENCE</scope>
    <source>
        <strain evidence="4">Dzin_1.0</strain>
    </source>
</reference>
<dbReference type="FunFam" id="1.25.40.10:FF:000073">
    <property type="entry name" value="Pentatricopeptide repeat-containing protein chloroplastic"/>
    <property type="match status" value="1"/>
</dbReference>
<dbReference type="NCBIfam" id="TIGR00756">
    <property type="entry name" value="PPR"/>
    <property type="match status" value="6"/>
</dbReference>
<dbReference type="Proteomes" id="UP001085076">
    <property type="component" value="Miscellaneous, Linkage group lg04"/>
</dbReference>
<dbReference type="Pfam" id="PF13041">
    <property type="entry name" value="PPR_2"/>
    <property type="match status" value="5"/>
</dbReference>
<evidence type="ECO:0000256" key="1">
    <source>
        <dbReference type="ARBA" id="ARBA00022737"/>
    </source>
</evidence>
<dbReference type="Pfam" id="PF20431">
    <property type="entry name" value="E_motif"/>
    <property type="match status" value="1"/>
</dbReference>
<dbReference type="InterPro" id="IPR002885">
    <property type="entry name" value="PPR_rpt"/>
</dbReference>
<dbReference type="InterPro" id="IPR046960">
    <property type="entry name" value="PPR_At4g14850-like_plant"/>
</dbReference>
<dbReference type="AlphaFoldDB" id="A0A9D5CMS5"/>
<dbReference type="FunFam" id="1.25.40.10:FF:000366">
    <property type="entry name" value="Pentatricopeptide (PPR) repeat-containing protein"/>
    <property type="match status" value="1"/>
</dbReference>
<protein>
    <recommendedName>
        <fullName evidence="3">DYW domain-containing protein</fullName>
    </recommendedName>
</protein>
<evidence type="ECO:0000313" key="5">
    <source>
        <dbReference type="Proteomes" id="UP001085076"/>
    </source>
</evidence>
<dbReference type="GO" id="GO:0003723">
    <property type="term" value="F:RNA binding"/>
    <property type="evidence" value="ECO:0007669"/>
    <property type="project" value="InterPro"/>
</dbReference>
<dbReference type="GO" id="GO:0008270">
    <property type="term" value="F:zinc ion binding"/>
    <property type="evidence" value="ECO:0007669"/>
    <property type="project" value="InterPro"/>
</dbReference>
<organism evidence="4 5">
    <name type="scientific">Dioscorea zingiberensis</name>
    <dbReference type="NCBI Taxonomy" id="325984"/>
    <lineage>
        <taxon>Eukaryota</taxon>
        <taxon>Viridiplantae</taxon>
        <taxon>Streptophyta</taxon>
        <taxon>Embryophyta</taxon>
        <taxon>Tracheophyta</taxon>
        <taxon>Spermatophyta</taxon>
        <taxon>Magnoliopsida</taxon>
        <taxon>Liliopsida</taxon>
        <taxon>Dioscoreales</taxon>
        <taxon>Dioscoreaceae</taxon>
        <taxon>Dioscorea</taxon>
    </lineage>
</organism>
<evidence type="ECO:0000313" key="4">
    <source>
        <dbReference type="EMBL" id="KAJ0976281.1"/>
    </source>
</evidence>
<dbReference type="OrthoDB" id="185373at2759"/>